<evidence type="ECO:0000313" key="4">
    <source>
        <dbReference type="Proteomes" id="UP000541610"/>
    </source>
</evidence>
<reference evidence="4 5" key="1">
    <citation type="submission" date="2020-04" db="EMBL/GenBank/DDBJ databases">
        <title>Perkinsus olseni comparative genomics.</title>
        <authorList>
            <person name="Bogema D.R."/>
        </authorList>
    </citation>
    <scope>NUCLEOTIDE SEQUENCE [LARGE SCALE GENOMIC DNA]</scope>
    <source>
        <strain evidence="1">00978-12</strain>
        <strain evidence="2">ATCC PRA-205</strain>
        <strain evidence="3 5">ATCC PRA-207</strain>
    </source>
</reference>
<accession>A0A7J6RM44</accession>
<dbReference type="Proteomes" id="UP000541610">
    <property type="component" value="Unassembled WGS sequence"/>
</dbReference>
<name>A0A7J6RM44_PEROL</name>
<evidence type="ECO:0000313" key="1">
    <source>
        <dbReference type="EMBL" id="KAF4685962.1"/>
    </source>
</evidence>
<dbReference type="Proteomes" id="UP000553632">
    <property type="component" value="Unassembled WGS sequence"/>
</dbReference>
<sequence>MPTSPIVGHDSWPGEPPAATLLADTLRVYDSKREMRSFMAIATLDVKGAFDNCKCMPSAASQLIESYLKGRTATLSVGGERARRDLPSPTWWAAQLLESLGRNQ</sequence>
<dbReference type="EMBL" id="JABANP010000240">
    <property type="protein sequence ID" value="KAF4685962.1"/>
    <property type="molecule type" value="Genomic_DNA"/>
</dbReference>
<evidence type="ECO:0000313" key="3">
    <source>
        <dbReference type="EMBL" id="KAF4721226.1"/>
    </source>
</evidence>
<dbReference type="EMBL" id="JABANM010032664">
    <property type="protein sequence ID" value="KAF4702547.1"/>
    <property type="molecule type" value="Genomic_DNA"/>
</dbReference>
<protein>
    <submittedName>
        <fullName evidence="3">Uncharacterized protein</fullName>
    </submittedName>
</protein>
<evidence type="ECO:0000313" key="2">
    <source>
        <dbReference type="EMBL" id="KAF4702547.1"/>
    </source>
</evidence>
<evidence type="ECO:0000313" key="5">
    <source>
        <dbReference type="Proteomes" id="UP000553632"/>
    </source>
</evidence>
<dbReference type="OrthoDB" id="411871at2759"/>
<keyword evidence="5" id="KW-1185">Reference proteome</keyword>
<dbReference type="AlphaFoldDB" id="A0A7J6RM44"/>
<gene>
    <name evidence="1" type="ORF">FOZ60_005896</name>
    <name evidence="2" type="ORF">FOZ62_000774</name>
    <name evidence="3" type="ORF">FOZ63_008538</name>
</gene>
<proteinExistence type="predicted"/>
<organism evidence="3 5">
    <name type="scientific">Perkinsus olseni</name>
    <name type="common">Perkinsus atlanticus</name>
    <dbReference type="NCBI Taxonomy" id="32597"/>
    <lineage>
        <taxon>Eukaryota</taxon>
        <taxon>Sar</taxon>
        <taxon>Alveolata</taxon>
        <taxon>Perkinsozoa</taxon>
        <taxon>Perkinsea</taxon>
        <taxon>Perkinsida</taxon>
        <taxon>Perkinsidae</taxon>
        <taxon>Perkinsus</taxon>
    </lineage>
</organism>
<dbReference type="EMBL" id="JABANO010024875">
    <property type="protein sequence ID" value="KAF4721226.1"/>
    <property type="molecule type" value="Genomic_DNA"/>
</dbReference>
<dbReference type="Proteomes" id="UP000574390">
    <property type="component" value="Unassembled WGS sequence"/>
</dbReference>
<comment type="caution">
    <text evidence="3">The sequence shown here is derived from an EMBL/GenBank/DDBJ whole genome shotgun (WGS) entry which is preliminary data.</text>
</comment>